<dbReference type="EMBL" id="BPVZ01000003">
    <property type="protein sequence ID" value="GKU89605.1"/>
    <property type="molecule type" value="Genomic_DNA"/>
</dbReference>
<dbReference type="Gene3D" id="3.60.10.10">
    <property type="entry name" value="Endonuclease/exonuclease/phosphatase"/>
    <property type="match status" value="1"/>
</dbReference>
<dbReference type="InterPro" id="IPR025836">
    <property type="entry name" value="Zn_knuckle_CX2CX4HX4C"/>
</dbReference>
<dbReference type="Proteomes" id="UP001054252">
    <property type="component" value="Unassembled WGS sequence"/>
</dbReference>
<dbReference type="InterPro" id="IPR026960">
    <property type="entry name" value="RVT-Znf"/>
</dbReference>
<evidence type="ECO:0000313" key="4">
    <source>
        <dbReference type="EMBL" id="GKU89605.1"/>
    </source>
</evidence>
<dbReference type="SUPFAM" id="SSF56219">
    <property type="entry name" value="DNase I-like"/>
    <property type="match status" value="1"/>
</dbReference>
<comment type="caution">
    <text evidence="4">The sequence shown here is derived from an EMBL/GenBank/DDBJ whole genome shotgun (WGS) entry which is preliminary data.</text>
</comment>
<feature type="domain" description="Reverse transcriptase" evidence="3">
    <location>
        <begin position="818"/>
        <end position="1100"/>
    </location>
</feature>
<dbReference type="Pfam" id="PF13456">
    <property type="entry name" value="RVT_3"/>
    <property type="match status" value="1"/>
</dbReference>
<reference evidence="4 5" key="1">
    <citation type="journal article" date="2021" name="Commun. Biol.">
        <title>The genome of Shorea leprosula (Dipterocarpaceae) highlights the ecological relevance of drought in aseasonal tropical rainforests.</title>
        <authorList>
            <person name="Ng K.K.S."/>
            <person name="Kobayashi M.J."/>
            <person name="Fawcett J.A."/>
            <person name="Hatakeyama M."/>
            <person name="Paape T."/>
            <person name="Ng C.H."/>
            <person name="Ang C.C."/>
            <person name="Tnah L.H."/>
            <person name="Lee C.T."/>
            <person name="Nishiyama T."/>
            <person name="Sese J."/>
            <person name="O'Brien M.J."/>
            <person name="Copetti D."/>
            <person name="Mohd Noor M.I."/>
            <person name="Ong R.C."/>
            <person name="Putra M."/>
            <person name="Sireger I.Z."/>
            <person name="Indrioko S."/>
            <person name="Kosugi Y."/>
            <person name="Izuno A."/>
            <person name="Isagi Y."/>
            <person name="Lee S.L."/>
            <person name="Shimizu K.K."/>
        </authorList>
    </citation>
    <scope>NUCLEOTIDE SEQUENCE [LARGE SCALE GENOMIC DNA]</scope>
    <source>
        <strain evidence="4">214</strain>
    </source>
</reference>
<dbReference type="Pfam" id="PF00078">
    <property type="entry name" value="RVT_1"/>
    <property type="match status" value="1"/>
</dbReference>
<dbReference type="Pfam" id="PF13966">
    <property type="entry name" value="zf-RVT"/>
    <property type="match status" value="1"/>
</dbReference>
<dbReference type="Pfam" id="PF14392">
    <property type="entry name" value="zf-CCHC_4"/>
    <property type="match status" value="1"/>
</dbReference>
<dbReference type="InterPro" id="IPR036397">
    <property type="entry name" value="RNaseH_sf"/>
</dbReference>
<feature type="compositionally biased region" description="Basic and acidic residues" evidence="2">
    <location>
        <begin position="436"/>
        <end position="446"/>
    </location>
</feature>
<feature type="compositionally biased region" description="Polar residues" evidence="2">
    <location>
        <begin position="332"/>
        <end position="353"/>
    </location>
</feature>
<dbReference type="GO" id="GO:0004523">
    <property type="term" value="F:RNA-DNA hybrid ribonuclease activity"/>
    <property type="evidence" value="ECO:0007669"/>
    <property type="project" value="InterPro"/>
</dbReference>
<accession>A0AAV5HX60</accession>
<dbReference type="CDD" id="cd01650">
    <property type="entry name" value="RT_nLTR_like"/>
    <property type="match status" value="1"/>
</dbReference>
<gene>
    <name evidence="4" type="ORF">SLEP1_g3727</name>
</gene>
<dbReference type="SUPFAM" id="SSF53098">
    <property type="entry name" value="Ribonuclease H-like"/>
    <property type="match status" value="1"/>
</dbReference>
<dbReference type="InterPro" id="IPR036691">
    <property type="entry name" value="Endo/exonu/phosph_ase_sf"/>
</dbReference>
<dbReference type="Gene3D" id="3.30.420.10">
    <property type="entry name" value="Ribonuclease H-like superfamily/Ribonuclease H"/>
    <property type="match status" value="1"/>
</dbReference>
<dbReference type="PANTHER" id="PTHR33116">
    <property type="entry name" value="REVERSE TRANSCRIPTASE ZINC-BINDING DOMAIN-CONTAINING PROTEIN-RELATED-RELATED"/>
    <property type="match status" value="1"/>
</dbReference>
<feature type="region of interest" description="Disordered" evidence="2">
    <location>
        <begin position="425"/>
        <end position="446"/>
    </location>
</feature>
<evidence type="ECO:0000313" key="5">
    <source>
        <dbReference type="Proteomes" id="UP001054252"/>
    </source>
</evidence>
<dbReference type="GO" id="GO:0003676">
    <property type="term" value="F:nucleic acid binding"/>
    <property type="evidence" value="ECO:0007669"/>
    <property type="project" value="InterPro"/>
</dbReference>
<name>A0AAV5HX60_9ROSI</name>
<feature type="coiled-coil region" evidence="1">
    <location>
        <begin position="699"/>
        <end position="726"/>
    </location>
</feature>
<dbReference type="CDD" id="cd06222">
    <property type="entry name" value="RNase_H_like"/>
    <property type="match status" value="1"/>
</dbReference>
<proteinExistence type="predicted"/>
<protein>
    <recommendedName>
        <fullName evidence="3">Reverse transcriptase domain-containing protein</fullName>
    </recommendedName>
</protein>
<evidence type="ECO:0000256" key="1">
    <source>
        <dbReference type="SAM" id="Coils"/>
    </source>
</evidence>
<keyword evidence="1" id="KW-0175">Coiled coil</keyword>
<evidence type="ECO:0000256" key="2">
    <source>
        <dbReference type="SAM" id="MobiDB-lite"/>
    </source>
</evidence>
<dbReference type="InterPro" id="IPR012337">
    <property type="entry name" value="RNaseH-like_sf"/>
</dbReference>
<evidence type="ECO:0000259" key="3">
    <source>
        <dbReference type="PROSITE" id="PS50878"/>
    </source>
</evidence>
<sequence length="1712" mass="194661">MGEPFQEGATASLSLDHTLVVRLESSHEDGAGELHRFSFAGRLVTTHEDIRSGLVYGILKSAWGPKGGLELHEQSKHTYVFILSDEKEKQRIFNSSPWSVKGFHLILKDWPSSQRFDEIDFSRTEFWVQVHGLPKEAMTVENAKRIGSLFPRLISWDDSTLGGQESFLRLRVEIDLHVPLLTSFQIAGLEAELKLAQFKYEKLADFCYRCGMIDHTMKTCEDYRWTDEDGNYISQARPAYGPSLRAPAYSPRRHFGAVRRSPQSLKPMHTINLSSMAPSTATQYTKPPEATAEGELCADPINSRAERVAHWDDTRVTLSSPLSLSPPFNETGLPSSEDYTGCPQSSLLPSDNPSIHAASLNAKETNDNPQEAFGSLKCTNIGPRELGPITSPPKASDGPDMRFLMDLTQVGSILSHQIQTQLHLDAELTPTKKRSRKEEAGDDASKRPKLQAFGCYESSCSPTQLQEALSHGRSVFDPKELPCFFTDVEESVLVHKVRRKIQIKALNRQIRARPDFRFASIQSFHPTQKPYDEPPFQPTEMLVDSAPGDSADKRGKRPPTVLDRVILNELMAVCSLREIGFKGSTYTWTNGRQGSENTSERLDRVLMNDTWHQLYPNAQLFHCTRMGSDHCPLMLCLHAIPRKQRRRFRFELKWQLHDGYPEVISSGWTTDRLGSPLFTLSSKLHNLKKNLQNWSKTTSIRSHEALHQLQQELETLQQNQSVSNIEQQTSLIKKINTLWAQEEAHWFQKAHANWINFGDKNTRYFHAVAPKDVSDEEIKAVVFQLGPFKAPGVDGFPGCFYQQHWELIGTDVCQAVRHFFEHGYMLREMNRTQIILIPKVRNPKLITQFRPISLCNFSYKIISKLLANRLKGYLDGLISPFQSAFIPGRFIQDNISIAQEAFHGLKLKKTGVNGYLALQLDIRKAYDCVDWGCLEYVMRAHGFCEKWIQWVMQCVTTVSYNVLVNGVPTPSFTPQRGLRQGDPLSSYLYIFIADILSRLILSAVADKKVSGYKIRNRGPAINHLLFADDSLVFCKAKVEEVSYLQYVLQQYGDITGQRVNFAKSAVIFSTNTTSDLRVTICDQLGINRESTVTKYLGLPTSWGKSKKASLENVVDRIHRKLKQWKVALLSQAGREILIKAVAMAIPTYTMSTFLFPISTCKHINRIIRDFWWGQQQEERRMCWVSWKSLSKSKFAGGMGFKDLHCFNLAMLARQAWRVLQNPQSLWVKVLKSLYFRDTSFFLARKGSHPSWAWTSILKGREILQLGVRWNVGDGRQILIYDDAWIPTLPQFKVSSSPSSDSLYIHVCDLLDERGNWDASKLSTCFTNEECKEIAKIPTGNCPDNFVWHFNKFGIFTVKSAYFLAYKYTNGSDLIAGTFSVSPTEWKHLWKLKLPPKVKLFLWRAMLNRLPTLDNLLAKGVVNNALCQICQLADESLMHILLYCPHVEPIWFGSALGLIPGQLRLQNFVEWWRYLNTMAQQMSTSLLIEQWAVICWTVWKARNKKYFEQSDFNPNQVLTQATGMFQDYCFGANKDLLNPPKKAAARKQDNSCWTRPPPEFMKINVDASYVSTSGITALAMVGRNSDGDLLLGRTWRCSASSPLMAEATALLKAIQYATDMGWTFVIFESDNEALISYAQDAVKPPPWEISSIIQSIRELSSSKPSYSFSFVPREGNRVADWVAVATIRGQCPYYWAHCPPNILLTLLFDDIVR</sequence>
<dbReference type="PROSITE" id="PS50878">
    <property type="entry name" value="RT_POL"/>
    <property type="match status" value="1"/>
</dbReference>
<dbReference type="InterPro" id="IPR000477">
    <property type="entry name" value="RT_dom"/>
</dbReference>
<organism evidence="4 5">
    <name type="scientific">Rubroshorea leprosula</name>
    <dbReference type="NCBI Taxonomy" id="152421"/>
    <lineage>
        <taxon>Eukaryota</taxon>
        <taxon>Viridiplantae</taxon>
        <taxon>Streptophyta</taxon>
        <taxon>Embryophyta</taxon>
        <taxon>Tracheophyta</taxon>
        <taxon>Spermatophyta</taxon>
        <taxon>Magnoliopsida</taxon>
        <taxon>eudicotyledons</taxon>
        <taxon>Gunneridae</taxon>
        <taxon>Pentapetalae</taxon>
        <taxon>rosids</taxon>
        <taxon>malvids</taxon>
        <taxon>Malvales</taxon>
        <taxon>Dipterocarpaceae</taxon>
        <taxon>Rubroshorea</taxon>
    </lineage>
</organism>
<dbReference type="InterPro" id="IPR025558">
    <property type="entry name" value="DUF4283"/>
</dbReference>
<keyword evidence="5" id="KW-1185">Reference proteome</keyword>
<dbReference type="InterPro" id="IPR044730">
    <property type="entry name" value="RNase_H-like_dom_plant"/>
</dbReference>
<dbReference type="InterPro" id="IPR002156">
    <property type="entry name" value="RNaseH_domain"/>
</dbReference>
<dbReference type="Pfam" id="PF14111">
    <property type="entry name" value="DUF4283"/>
    <property type="match status" value="1"/>
</dbReference>
<dbReference type="PANTHER" id="PTHR33116:SF86">
    <property type="entry name" value="REVERSE TRANSCRIPTASE DOMAIN-CONTAINING PROTEIN"/>
    <property type="match status" value="1"/>
</dbReference>
<feature type="region of interest" description="Disordered" evidence="2">
    <location>
        <begin position="322"/>
        <end position="400"/>
    </location>
</feature>